<keyword evidence="3" id="KW-0378">Hydrolase</keyword>
<dbReference type="InterPro" id="IPR042047">
    <property type="entry name" value="SleB_dom1"/>
</dbReference>
<reference evidence="3" key="1">
    <citation type="submission" date="2021-05" db="EMBL/GenBank/DDBJ databases">
        <title>Genome of Sphingobium sp. strain.</title>
        <authorList>
            <person name="Fan R."/>
        </authorList>
    </citation>
    <scope>NUCLEOTIDE SEQUENCE</scope>
    <source>
        <strain evidence="3">H33</strain>
    </source>
</reference>
<accession>A0A9X1DDE1</accession>
<feature type="compositionally biased region" description="Pro residues" evidence="1">
    <location>
        <begin position="313"/>
        <end position="322"/>
    </location>
</feature>
<protein>
    <submittedName>
        <fullName evidence="3">Cell wall hydrolase</fullName>
    </submittedName>
</protein>
<gene>
    <name evidence="3" type="ORF">KK488_13710</name>
</gene>
<evidence type="ECO:0000313" key="4">
    <source>
        <dbReference type="Proteomes" id="UP001138757"/>
    </source>
</evidence>
<dbReference type="Pfam" id="PF07486">
    <property type="entry name" value="Hydrolase_2"/>
    <property type="match status" value="1"/>
</dbReference>
<evidence type="ECO:0000313" key="3">
    <source>
        <dbReference type="EMBL" id="MBT2188006.1"/>
    </source>
</evidence>
<organism evidence="3 4">
    <name type="scientific">Sphingobium nicotianae</name>
    <dbReference type="NCBI Taxonomy" id="2782607"/>
    <lineage>
        <taxon>Bacteria</taxon>
        <taxon>Pseudomonadati</taxon>
        <taxon>Pseudomonadota</taxon>
        <taxon>Alphaproteobacteria</taxon>
        <taxon>Sphingomonadales</taxon>
        <taxon>Sphingomonadaceae</taxon>
        <taxon>Sphingobium</taxon>
    </lineage>
</organism>
<comment type="caution">
    <text evidence="3">The sequence shown here is derived from an EMBL/GenBank/DDBJ whole genome shotgun (WGS) entry which is preliminary data.</text>
</comment>
<evidence type="ECO:0000256" key="1">
    <source>
        <dbReference type="SAM" id="MobiDB-lite"/>
    </source>
</evidence>
<dbReference type="InterPro" id="IPR011105">
    <property type="entry name" value="Cell_wall_hydrolase_SleB"/>
</dbReference>
<feature type="domain" description="Cell wall hydrolase SleB" evidence="2">
    <location>
        <begin position="91"/>
        <end position="201"/>
    </location>
</feature>
<name>A0A9X1DDE1_9SPHN</name>
<dbReference type="Proteomes" id="UP001138757">
    <property type="component" value="Unassembled WGS sequence"/>
</dbReference>
<dbReference type="AlphaFoldDB" id="A0A9X1DDE1"/>
<proteinExistence type="predicted"/>
<keyword evidence="4" id="KW-1185">Reference proteome</keyword>
<dbReference type="EMBL" id="JAHGAW010000008">
    <property type="protein sequence ID" value="MBT2188006.1"/>
    <property type="molecule type" value="Genomic_DNA"/>
</dbReference>
<dbReference type="Gene3D" id="1.10.10.2520">
    <property type="entry name" value="Cell wall hydrolase SleB, domain 1"/>
    <property type="match status" value="1"/>
</dbReference>
<dbReference type="GO" id="GO:0016787">
    <property type="term" value="F:hydrolase activity"/>
    <property type="evidence" value="ECO:0007669"/>
    <property type="project" value="UniProtKB-KW"/>
</dbReference>
<sequence length="322" mass="34028">MAAVSVPNLIERSGETFPGSAYFFAQDAFDPAPGASGAANGLPARWRGNRHILAIDIGPAAASYRFVGRTPVDRLRALSCLTNAIYYEAANEPEEGQRAVAQVVLNRLRSPDWPNSICGVVYQGTERDDLRCQFTFSCDGSMARIPNGDKWLRARRVAEEALGGKVFEPAGLATYYHTLTVFPGWATQMHASAIIGAHIFYRAPGPSGTPGRFRDAYAGIETINGPSANAYLDPRNSPALIPAIPVESAAAGLPPAPAPIVASPVAIASVPATLPAANPTPRVLIQSGDVKPEYLNSGRPLNRPSGAIRRSPAPVPSPRAAP</sequence>
<feature type="region of interest" description="Disordered" evidence="1">
    <location>
        <begin position="278"/>
        <end position="322"/>
    </location>
</feature>
<evidence type="ECO:0000259" key="2">
    <source>
        <dbReference type="Pfam" id="PF07486"/>
    </source>
</evidence>